<evidence type="ECO:0000313" key="1">
    <source>
        <dbReference type="EMBL" id="MXP42969.1"/>
    </source>
</evidence>
<protein>
    <submittedName>
        <fullName evidence="1">Uncharacterized protein</fullName>
    </submittedName>
</protein>
<dbReference type="OrthoDB" id="7584863at2"/>
<name>A0A845B5Q0_9SPHN</name>
<reference evidence="1 2" key="1">
    <citation type="submission" date="2019-12" db="EMBL/GenBank/DDBJ databases">
        <title>Genomic-based taxomic classification of the family Erythrobacteraceae.</title>
        <authorList>
            <person name="Xu L."/>
        </authorList>
    </citation>
    <scope>NUCLEOTIDE SEQUENCE [LARGE SCALE GENOMIC DNA]</scope>
    <source>
        <strain evidence="1 2">KCTC 42453</strain>
    </source>
</reference>
<accession>A0A845B5Q0</accession>
<dbReference type="Proteomes" id="UP000431922">
    <property type="component" value="Unassembled WGS sequence"/>
</dbReference>
<organism evidence="1 2">
    <name type="scientific">Allopontixanthobacter sediminis</name>
    <dbReference type="NCBI Taxonomy" id="1689985"/>
    <lineage>
        <taxon>Bacteria</taxon>
        <taxon>Pseudomonadati</taxon>
        <taxon>Pseudomonadota</taxon>
        <taxon>Alphaproteobacteria</taxon>
        <taxon>Sphingomonadales</taxon>
        <taxon>Erythrobacteraceae</taxon>
        <taxon>Allopontixanthobacter</taxon>
    </lineage>
</organism>
<keyword evidence="2" id="KW-1185">Reference proteome</keyword>
<proteinExistence type="predicted"/>
<dbReference type="AlphaFoldDB" id="A0A845B5Q0"/>
<evidence type="ECO:0000313" key="2">
    <source>
        <dbReference type="Proteomes" id="UP000431922"/>
    </source>
</evidence>
<comment type="caution">
    <text evidence="1">The sequence shown here is derived from an EMBL/GenBank/DDBJ whole genome shotgun (WGS) entry which is preliminary data.</text>
</comment>
<dbReference type="EMBL" id="WTYL01000001">
    <property type="protein sequence ID" value="MXP42969.1"/>
    <property type="molecule type" value="Genomic_DNA"/>
</dbReference>
<sequence length="96" mass="11370">MNDETRKWDTGLIRPYRPCPPDFAERYIEIGQGKEIEEHYRTNWRIICRWIEEAGGDALRAKRHKVSGGFARPNKRAKRYVLGKTLTAVRARKRKE</sequence>
<gene>
    <name evidence="1" type="ORF">GRI65_00700</name>
</gene>
<dbReference type="RefSeq" id="WP_160754623.1">
    <property type="nucleotide sequence ID" value="NZ_WTYL01000001.1"/>
</dbReference>